<evidence type="ECO:0000313" key="1">
    <source>
        <dbReference type="EMBL" id="KAK2175821.1"/>
    </source>
</evidence>
<protein>
    <submittedName>
        <fullName evidence="1">Uncharacterized protein</fullName>
    </submittedName>
</protein>
<gene>
    <name evidence="1" type="ORF">NP493_705g03023</name>
</gene>
<name>A0AAD9KQU4_RIDPI</name>
<reference evidence="1" key="1">
    <citation type="journal article" date="2023" name="Mol. Biol. Evol.">
        <title>Third-Generation Sequencing Reveals the Adaptive Role of the Epigenome in Three Deep-Sea Polychaetes.</title>
        <authorList>
            <person name="Perez M."/>
            <person name="Aroh O."/>
            <person name="Sun Y."/>
            <person name="Lan Y."/>
            <person name="Juniper S.K."/>
            <person name="Young C.R."/>
            <person name="Angers B."/>
            <person name="Qian P.Y."/>
        </authorList>
    </citation>
    <scope>NUCLEOTIDE SEQUENCE</scope>
    <source>
        <strain evidence="1">R07B-5</strain>
    </source>
</reference>
<accession>A0AAD9KQU4</accession>
<sequence>MFPGHGPGVDVLRSVLVVCASLRALPSTEAHQAMATAFSSWEFRKGVHSSGVLWLYWLTQVTFDLVALRSHVLRISNGVEWEEERAFVLLCVTLPLCGLQLALASLVDRAALRRPATKTKTIVIDGFRRTLRFDDVYAMRSEDSCGSLMSRFPASFYVRRDKDNTTRHHWVINYNMERDTSLLEYGLQL</sequence>
<evidence type="ECO:0000313" key="2">
    <source>
        <dbReference type="Proteomes" id="UP001209878"/>
    </source>
</evidence>
<dbReference type="AlphaFoldDB" id="A0AAD9KQU4"/>
<dbReference type="Proteomes" id="UP001209878">
    <property type="component" value="Unassembled WGS sequence"/>
</dbReference>
<dbReference type="EMBL" id="JAODUO010000705">
    <property type="protein sequence ID" value="KAK2175821.1"/>
    <property type="molecule type" value="Genomic_DNA"/>
</dbReference>
<proteinExistence type="predicted"/>
<comment type="caution">
    <text evidence="1">The sequence shown here is derived from an EMBL/GenBank/DDBJ whole genome shotgun (WGS) entry which is preliminary data.</text>
</comment>
<organism evidence="1 2">
    <name type="scientific">Ridgeia piscesae</name>
    <name type="common">Tubeworm</name>
    <dbReference type="NCBI Taxonomy" id="27915"/>
    <lineage>
        <taxon>Eukaryota</taxon>
        <taxon>Metazoa</taxon>
        <taxon>Spiralia</taxon>
        <taxon>Lophotrochozoa</taxon>
        <taxon>Annelida</taxon>
        <taxon>Polychaeta</taxon>
        <taxon>Sedentaria</taxon>
        <taxon>Canalipalpata</taxon>
        <taxon>Sabellida</taxon>
        <taxon>Siboglinidae</taxon>
        <taxon>Ridgeia</taxon>
    </lineage>
</organism>
<keyword evidence="2" id="KW-1185">Reference proteome</keyword>